<dbReference type="AlphaFoldDB" id="A0A9P5RS16"/>
<organism evidence="3 4">
    <name type="scientific">Linnemannia schmuckeri</name>
    <dbReference type="NCBI Taxonomy" id="64567"/>
    <lineage>
        <taxon>Eukaryota</taxon>
        <taxon>Fungi</taxon>
        <taxon>Fungi incertae sedis</taxon>
        <taxon>Mucoromycota</taxon>
        <taxon>Mortierellomycotina</taxon>
        <taxon>Mortierellomycetes</taxon>
        <taxon>Mortierellales</taxon>
        <taxon>Mortierellaceae</taxon>
        <taxon>Linnemannia</taxon>
    </lineage>
</organism>
<sequence>MHQSAIFLTLATVALGASARANIYTTTDTTTTTATANLLNPSALAAGNVGMNVPTNVETISAIVRPPITVELGRRMDVNTDLLKQESGKSVDVNVQKRQNLNVDTALQQEHKLISVALNRHLDANVITNPITNTQTTATANLSRGRMPTALEVARRQLDYDINTALANEHKLIAVDMGKTKRDFQMSTGYVWDPAMVDAKSQGAVVAKRDLDVHVKPEYQRLSARHKHDNYDDWEDNEEDEDEGEGEGEGEDEDEDEDEDQTLNETESIVNKETEKKKKDGYSLAGNKKKEFSFPSSTMGQRRNAASRTNAFTGLSSVGLLVGSAFLWA</sequence>
<evidence type="ECO:0000256" key="1">
    <source>
        <dbReference type="SAM" id="MobiDB-lite"/>
    </source>
</evidence>
<dbReference type="EMBL" id="JAAAUQ010000968">
    <property type="protein sequence ID" value="KAF9145227.1"/>
    <property type="molecule type" value="Genomic_DNA"/>
</dbReference>
<dbReference type="OrthoDB" id="2433787at2759"/>
<feature type="region of interest" description="Disordered" evidence="1">
    <location>
        <begin position="224"/>
        <end position="306"/>
    </location>
</feature>
<accession>A0A9P5RS16</accession>
<protein>
    <submittedName>
        <fullName evidence="3">Uncharacterized protein</fullName>
    </submittedName>
</protein>
<reference evidence="3" key="1">
    <citation type="journal article" date="2020" name="Fungal Divers.">
        <title>Resolving the Mortierellaceae phylogeny through synthesis of multi-gene phylogenetics and phylogenomics.</title>
        <authorList>
            <person name="Vandepol N."/>
            <person name="Liber J."/>
            <person name="Desiro A."/>
            <person name="Na H."/>
            <person name="Kennedy M."/>
            <person name="Barry K."/>
            <person name="Grigoriev I.V."/>
            <person name="Miller A.N."/>
            <person name="O'Donnell K."/>
            <person name="Stajich J.E."/>
            <person name="Bonito G."/>
        </authorList>
    </citation>
    <scope>NUCLEOTIDE SEQUENCE</scope>
    <source>
        <strain evidence="3">NRRL 6426</strain>
    </source>
</reference>
<feature type="signal peptide" evidence="2">
    <location>
        <begin position="1"/>
        <end position="16"/>
    </location>
</feature>
<comment type="caution">
    <text evidence="3">The sequence shown here is derived from an EMBL/GenBank/DDBJ whole genome shotgun (WGS) entry which is preliminary data.</text>
</comment>
<feature type="compositionally biased region" description="Basic and acidic residues" evidence="1">
    <location>
        <begin position="270"/>
        <end position="281"/>
    </location>
</feature>
<evidence type="ECO:0000313" key="3">
    <source>
        <dbReference type="EMBL" id="KAF9145227.1"/>
    </source>
</evidence>
<name>A0A9P5RS16_9FUNG</name>
<feature type="compositionally biased region" description="Polar residues" evidence="1">
    <location>
        <begin position="294"/>
        <end position="306"/>
    </location>
</feature>
<gene>
    <name evidence="3" type="ORF">BG015_011963</name>
</gene>
<feature type="compositionally biased region" description="Acidic residues" evidence="1">
    <location>
        <begin position="232"/>
        <end position="262"/>
    </location>
</feature>
<feature type="chain" id="PRO_5040482284" evidence="2">
    <location>
        <begin position="17"/>
        <end position="329"/>
    </location>
</feature>
<keyword evidence="2" id="KW-0732">Signal</keyword>
<evidence type="ECO:0000313" key="4">
    <source>
        <dbReference type="Proteomes" id="UP000748756"/>
    </source>
</evidence>
<proteinExistence type="predicted"/>
<keyword evidence="4" id="KW-1185">Reference proteome</keyword>
<dbReference type="Proteomes" id="UP000748756">
    <property type="component" value="Unassembled WGS sequence"/>
</dbReference>
<evidence type="ECO:0000256" key="2">
    <source>
        <dbReference type="SAM" id="SignalP"/>
    </source>
</evidence>